<dbReference type="AlphaFoldDB" id="A0A653DPS8"/>
<evidence type="ECO:0000313" key="6">
    <source>
        <dbReference type="Proteomes" id="UP000410492"/>
    </source>
</evidence>
<dbReference type="Gene3D" id="1.20.5.490">
    <property type="entry name" value="Single helix bin"/>
    <property type="match status" value="1"/>
</dbReference>
<feature type="signal peptide" evidence="3">
    <location>
        <begin position="1"/>
        <end position="16"/>
    </location>
</feature>
<keyword evidence="1" id="KW-0175">Coiled coil</keyword>
<dbReference type="OrthoDB" id="6130192at2759"/>
<feature type="domain" description="cGMP-dependent protein kinase N-terminal coiled-coil" evidence="4">
    <location>
        <begin position="77"/>
        <end position="107"/>
    </location>
</feature>
<keyword evidence="3" id="KW-0732">Signal</keyword>
<feature type="region of interest" description="Disordered" evidence="2">
    <location>
        <begin position="120"/>
        <end position="153"/>
    </location>
</feature>
<feature type="coiled-coil region" evidence="1">
    <location>
        <begin position="45"/>
        <end position="102"/>
    </location>
</feature>
<feature type="non-terminal residue" evidence="5">
    <location>
        <position position="172"/>
    </location>
</feature>
<protein>
    <recommendedName>
        <fullName evidence="4">cGMP-dependent protein kinase N-terminal coiled-coil domain-containing protein</fullName>
    </recommendedName>
</protein>
<dbReference type="Proteomes" id="UP000410492">
    <property type="component" value="Unassembled WGS sequence"/>
</dbReference>
<organism evidence="5 6">
    <name type="scientific">Callosobruchus maculatus</name>
    <name type="common">Southern cowpea weevil</name>
    <name type="synonym">Pulse bruchid</name>
    <dbReference type="NCBI Taxonomy" id="64391"/>
    <lineage>
        <taxon>Eukaryota</taxon>
        <taxon>Metazoa</taxon>
        <taxon>Ecdysozoa</taxon>
        <taxon>Arthropoda</taxon>
        <taxon>Hexapoda</taxon>
        <taxon>Insecta</taxon>
        <taxon>Pterygota</taxon>
        <taxon>Neoptera</taxon>
        <taxon>Endopterygota</taxon>
        <taxon>Coleoptera</taxon>
        <taxon>Polyphaga</taxon>
        <taxon>Cucujiformia</taxon>
        <taxon>Chrysomeloidea</taxon>
        <taxon>Chrysomelidae</taxon>
        <taxon>Bruchinae</taxon>
        <taxon>Bruchini</taxon>
        <taxon>Callosobruchus</taxon>
    </lineage>
</organism>
<dbReference type="CDD" id="cd12085">
    <property type="entry name" value="DD_cGKI-alpha"/>
    <property type="match status" value="1"/>
</dbReference>
<feature type="compositionally biased region" description="Gly residues" evidence="2">
    <location>
        <begin position="123"/>
        <end position="137"/>
    </location>
</feature>
<sequence length="172" mass="18993">MRVCFGTLCFSTSAAASPPDRGAPPTQPPNATADDARQGEPQVTMAQIEELKAQLAQKESKIEELSRRLADLERNLSRDERIQELRCAVEQRDREILNLRSQLDKFQSVFSLTNPASPKALSPGGGAVPVLGMGGGLRPRKQRAGISAEPQNEETILRQSKHKFPTIYKNER</sequence>
<reference evidence="5 6" key="1">
    <citation type="submission" date="2019-01" db="EMBL/GenBank/DDBJ databases">
        <authorList>
            <person name="Sayadi A."/>
        </authorList>
    </citation>
    <scope>NUCLEOTIDE SEQUENCE [LARGE SCALE GENOMIC DNA]</scope>
</reference>
<evidence type="ECO:0000313" key="5">
    <source>
        <dbReference type="EMBL" id="VEN62020.1"/>
    </source>
</evidence>
<gene>
    <name evidence="5" type="ORF">CALMAC_LOCUS19268</name>
</gene>
<proteinExistence type="predicted"/>
<accession>A0A653DPS8</accession>
<evidence type="ECO:0000259" key="4">
    <source>
        <dbReference type="Pfam" id="PF16808"/>
    </source>
</evidence>
<feature type="chain" id="PRO_5024822724" description="cGMP-dependent protein kinase N-terminal coiled-coil domain-containing protein" evidence="3">
    <location>
        <begin position="17"/>
        <end position="172"/>
    </location>
</feature>
<dbReference type="InterPro" id="IPR031831">
    <property type="entry name" value="PKcGMP_CC"/>
</dbReference>
<feature type="region of interest" description="Disordered" evidence="2">
    <location>
        <begin position="12"/>
        <end position="41"/>
    </location>
</feature>
<evidence type="ECO:0000256" key="2">
    <source>
        <dbReference type="SAM" id="MobiDB-lite"/>
    </source>
</evidence>
<evidence type="ECO:0000256" key="3">
    <source>
        <dbReference type="SAM" id="SignalP"/>
    </source>
</evidence>
<evidence type="ECO:0000256" key="1">
    <source>
        <dbReference type="SAM" id="Coils"/>
    </source>
</evidence>
<keyword evidence="6" id="KW-1185">Reference proteome</keyword>
<name>A0A653DPS8_CALMS</name>
<dbReference type="Pfam" id="PF16808">
    <property type="entry name" value="PKcGMP_CC"/>
    <property type="match status" value="1"/>
</dbReference>
<dbReference type="EMBL" id="CAACVG010013589">
    <property type="protein sequence ID" value="VEN62020.1"/>
    <property type="molecule type" value="Genomic_DNA"/>
</dbReference>